<dbReference type="EMBL" id="PDZR01000008">
    <property type="protein sequence ID" value="PNG26217.1"/>
    <property type="molecule type" value="Genomic_DNA"/>
</dbReference>
<proteinExistence type="predicted"/>
<reference evidence="1 2" key="1">
    <citation type="submission" date="2017-10" db="EMBL/GenBank/DDBJ databases">
        <title>Genome announcement of Methylocella silvestris TVC from permafrost.</title>
        <authorList>
            <person name="Wang J."/>
            <person name="Geng K."/>
            <person name="Ul-Haque F."/>
            <person name="Crombie A.T."/>
            <person name="Street L.E."/>
            <person name="Wookey P.A."/>
            <person name="Murrell J.C."/>
            <person name="Pratscher J."/>
        </authorList>
    </citation>
    <scope>NUCLEOTIDE SEQUENCE [LARGE SCALE GENOMIC DNA]</scope>
    <source>
        <strain evidence="1 2">TVC</strain>
    </source>
</reference>
<gene>
    <name evidence="1" type="ORF">CR492_08815</name>
</gene>
<dbReference type="OrthoDB" id="9833101at2"/>
<protein>
    <submittedName>
        <fullName evidence="1">Uncharacterized protein</fullName>
    </submittedName>
</protein>
<dbReference type="Proteomes" id="UP000236286">
    <property type="component" value="Unassembled WGS sequence"/>
</dbReference>
<evidence type="ECO:0000313" key="2">
    <source>
        <dbReference type="Proteomes" id="UP000236286"/>
    </source>
</evidence>
<comment type="caution">
    <text evidence="1">The sequence shown here is derived from an EMBL/GenBank/DDBJ whole genome shotgun (WGS) entry which is preliminary data.</text>
</comment>
<evidence type="ECO:0000313" key="1">
    <source>
        <dbReference type="EMBL" id="PNG26217.1"/>
    </source>
</evidence>
<accession>A0A2J7THI5</accession>
<dbReference type="AlphaFoldDB" id="A0A2J7THI5"/>
<sequence length="209" mass="22787">MDVQVEAIDKALCAIRHSKNPLDATIVAIDTAVAYSGPVIGGADLELLFVRLLDARGALDRACPERAPLFLYGAKALKALLALRGISGEGAEYMVYFNFHAGLIDNEPATEDLEKGAVIDTLRASMLDATLADLHFFKTGLVHELALQEAIRKGEAFDKARAGYVVARVRDEMSRRDHITMNARIDADEAKMRAYHNELGAMTAGEMLQ</sequence>
<dbReference type="RefSeq" id="WP_102843385.1">
    <property type="nucleotide sequence ID" value="NZ_PDZR01000008.1"/>
</dbReference>
<name>A0A2J7THI5_METSI</name>
<organism evidence="1 2">
    <name type="scientific">Methylocella silvestris</name>
    <dbReference type="NCBI Taxonomy" id="199596"/>
    <lineage>
        <taxon>Bacteria</taxon>
        <taxon>Pseudomonadati</taxon>
        <taxon>Pseudomonadota</taxon>
        <taxon>Alphaproteobacteria</taxon>
        <taxon>Hyphomicrobiales</taxon>
        <taxon>Beijerinckiaceae</taxon>
        <taxon>Methylocella</taxon>
    </lineage>
</organism>